<evidence type="ECO:0000313" key="10">
    <source>
        <dbReference type="Proteomes" id="UP000464314"/>
    </source>
</evidence>
<dbReference type="RefSeq" id="WP_161837708.1">
    <property type="nucleotide sequence ID" value="NZ_CP048000.1"/>
</dbReference>
<evidence type="ECO:0000256" key="6">
    <source>
        <dbReference type="ARBA" id="ARBA00023136"/>
    </source>
</evidence>
<dbReference type="GO" id="GO:0005886">
    <property type="term" value="C:plasma membrane"/>
    <property type="evidence" value="ECO:0007669"/>
    <property type="project" value="UniProtKB-SubCell"/>
</dbReference>
<evidence type="ECO:0000259" key="8">
    <source>
        <dbReference type="PROSITE" id="PS50928"/>
    </source>
</evidence>
<evidence type="ECO:0000256" key="1">
    <source>
        <dbReference type="ARBA" id="ARBA00004651"/>
    </source>
</evidence>
<dbReference type="InterPro" id="IPR000515">
    <property type="entry name" value="MetI-like"/>
</dbReference>
<feature type="transmembrane region" description="Helical" evidence="7">
    <location>
        <begin position="138"/>
        <end position="163"/>
    </location>
</feature>
<proteinExistence type="inferred from homology"/>
<dbReference type="InterPro" id="IPR050809">
    <property type="entry name" value="UgpAE/MalFG_permease"/>
</dbReference>
<feature type="domain" description="ABC transmembrane type-1" evidence="8">
    <location>
        <begin position="92"/>
        <end position="307"/>
    </location>
</feature>
<reference evidence="9 10" key="1">
    <citation type="submission" date="2020-01" db="EMBL/GenBank/DDBJ databases">
        <title>Genome analysis of Anaerocolumna sp. CBA3638.</title>
        <authorList>
            <person name="Kim J."/>
            <person name="Roh S.W."/>
        </authorList>
    </citation>
    <scope>NUCLEOTIDE SEQUENCE [LARGE SCALE GENOMIC DNA]</scope>
    <source>
        <strain evidence="9 10">CBA3638</strain>
    </source>
</reference>
<dbReference type="PANTHER" id="PTHR43227:SF11">
    <property type="entry name" value="BLL4140 PROTEIN"/>
    <property type="match status" value="1"/>
</dbReference>
<keyword evidence="6 7" id="KW-0472">Membrane</keyword>
<dbReference type="Proteomes" id="UP000464314">
    <property type="component" value="Chromosome"/>
</dbReference>
<dbReference type="PANTHER" id="PTHR43227">
    <property type="entry name" value="BLL4140 PROTEIN"/>
    <property type="match status" value="1"/>
</dbReference>
<dbReference type="Gene3D" id="1.10.3720.10">
    <property type="entry name" value="MetI-like"/>
    <property type="match status" value="1"/>
</dbReference>
<name>A0A6P1TI38_9FIRM</name>
<dbReference type="CDD" id="cd06261">
    <property type="entry name" value="TM_PBP2"/>
    <property type="match status" value="1"/>
</dbReference>
<dbReference type="EMBL" id="CP048000">
    <property type="protein sequence ID" value="QHQ60880.1"/>
    <property type="molecule type" value="Genomic_DNA"/>
</dbReference>
<feature type="transmembrane region" description="Helical" evidence="7">
    <location>
        <begin position="184"/>
        <end position="206"/>
    </location>
</feature>
<feature type="transmembrane region" description="Helical" evidence="7">
    <location>
        <begin position="226"/>
        <end position="246"/>
    </location>
</feature>
<dbReference type="KEGG" id="anr:Ana3638_08965"/>
<organism evidence="9 10">
    <name type="scientific">Anaerocolumna sedimenticola</name>
    <dbReference type="NCBI Taxonomy" id="2696063"/>
    <lineage>
        <taxon>Bacteria</taxon>
        <taxon>Bacillati</taxon>
        <taxon>Bacillota</taxon>
        <taxon>Clostridia</taxon>
        <taxon>Lachnospirales</taxon>
        <taxon>Lachnospiraceae</taxon>
        <taxon>Anaerocolumna</taxon>
    </lineage>
</organism>
<dbReference type="Pfam" id="PF00528">
    <property type="entry name" value="BPD_transp_1"/>
    <property type="match status" value="1"/>
</dbReference>
<evidence type="ECO:0000256" key="4">
    <source>
        <dbReference type="ARBA" id="ARBA00022692"/>
    </source>
</evidence>
<dbReference type="AlphaFoldDB" id="A0A6P1TI38"/>
<feature type="transmembrane region" description="Helical" evidence="7">
    <location>
        <begin position="31"/>
        <end position="50"/>
    </location>
</feature>
<feature type="transmembrane region" description="Helical" evidence="7">
    <location>
        <begin position="96"/>
        <end position="118"/>
    </location>
</feature>
<feature type="transmembrane region" description="Helical" evidence="7">
    <location>
        <begin position="286"/>
        <end position="311"/>
    </location>
</feature>
<keyword evidence="2 7" id="KW-0813">Transport</keyword>
<sequence>MVSTHGLKANSHKTERARVKNQKWKQVKNDYILYLMLLLPIIYLVIFKYVPMTNIVIAFKNYNLFQGMWESPWVGLDIFKQVFTTDGFYRALRNTIVLNFLDLVVGFPAPIILALLLNEICFKRFKKITQTVVYMPHFLSWIIISGIALQVFAPNTGLINLVLRKFGIEAIPFLNEPAHWIISYILIGVWQSVGWNTIIYLAAITGVNTELYEAAVVDGANRFKKIWHVTLPGIRPTIVTLLILNLGRILSIGFDRPYALGNYFVTNVADVISTFVYRVGLQSQQYSLATAVGLFQSLVCIIFLTIANVIAERFGEEGIM</sequence>
<evidence type="ECO:0000256" key="5">
    <source>
        <dbReference type="ARBA" id="ARBA00022989"/>
    </source>
</evidence>
<protein>
    <submittedName>
        <fullName evidence="9">ABC transporter permease subunit</fullName>
    </submittedName>
</protein>
<keyword evidence="3" id="KW-1003">Cell membrane</keyword>
<evidence type="ECO:0000313" key="9">
    <source>
        <dbReference type="EMBL" id="QHQ60880.1"/>
    </source>
</evidence>
<keyword evidence="10" id="KW-1185">Reference proteome</keyword>
<comment type="subcellular location">
    <subcellularLocation>
        <location evidence="1 7">Cell membrane</location>
        <topology evidence="1 7">Multi-pass membrane protein</topology>
    </subcellularLocation>
</comment>
<evidence type="ECO:0000256" key="2">
    <source>
        <dbReference type="ARBA" id="ARBA00022448"/>
    </source>
</evidence>
<gene>
    <name evidence="9" type="ORF">Ana3638_08965</name>
</gene>
<dbReference type="SUPFAM" id="SSF161098">
    <property type="entry name" value="MetI-like"/>
    <property type="match status" value="1"/>
</dbReference>
<evidence type="ECO:0000256" key="3">
    <source>
        <dbReference type="ARBA" id="ARBA00022475"/>
    </source>
</evidence>
<feature type="transmembrane region" description="Helical" evidence="7">
    <location>
        <begin position="258"/>
        <end position="280"/>
    </location>
</feature>
<keyword evidence="5 7" id="KW-1133">Transmembrane helix</keyword>
<keyword evidence="4 7" id="KW-0812">Transmembrane</keyword>
<evidence type="ECO:0000256" key="7">
    <source>
        <dbReference type="RuleBase" id="RU363032"/>
    </source>
</evidence>
<dbReference type="InterPro" id="IPR035906">
    <property type="entry name" value="MetI-like_sf"/>
</dbReference>
<accession>A0A6P1TI38</accession>
<dbReference type="PROSITE" id="PS50928">
    <property type="entry name" value="ABC_TM1"/>
    <property type="match status" value="1"/>
</dbReference>
<comment type="similarity">
    <text evidence="7">Belongs to the binding-protein-dependent transport system permease family.</text>
</comment>
<dbReference type="GO" id="GO:0055085">
    <property type="term" value="P:transmembrane transport"/>
    <property type="evidence" value="ECO:0007669"/>
    <property type="project" value="InterPro"/>
</dbReference>